<evidence type="ECO:0000313" key="4">
    <source>
        <dbReference type="Proteomes" id="UP000018817"/>
    </source>
</evidence>
<accession>W2QZY8</accession>
<evidence type="ECO:0000313" key="3">
    <source>
        <dbReference type="EMBL" id="ETN18034.1"/>
    </source>
</evidence>
<keyword evidence="1" id="KW-0175">Coiled coil</keyword>
<dbReference type="VEuPathDB" id="FungiDB:PPTG_21500"/>
<evidence type="ECO:0000256" key="1">
    <source>
        <dbReference type="SAM" id="Coils"/>
    </source>
</evidence>
<reference evidence="3 4" key="2">
    <citation type="submission" date="2013-11" db="EMBL/GenBank/DDBJ databases">
        <title>The Genome Sequence of Phytophthora parasitica INRA-310.</title>
        <authorList>
            <consortium name="The Broad Institute Genomics Platform"/>
            <person name="Russ C."/>
            <person name="Tyler B."/>
            <person name="Panabieres F."/>
            <person name="Shan W."/>
            <person name="Tripathy S."/>
            <person name="Grunwald N."/>
            <person name="Machado M."/>
            <person name="Johnson C.S."/>
            <person name="Arredondo F."/>
            <person name="Hong C."/>
            <person name="Coffey M."/>
            <person name="Young S.K."/>
            <person name="Zeng Q."/>
            <person name="Gargeya S."/>
            <person name="Fitzgerald M."/>
            <person name="Abouelleil A."/>
            <person name="Alvarado L."/>
            <person name="Chapman S.B."/>
            <person name="Gainer-Dewar J."/>
            <person name="Goldberg J."/>
            <person name="Griggs A."/>
            <person name="Gujja S."/>
            <person name="Hansen M."/>
            <person name="Howarth C."/>
            <person name="Imamovic A."/>
            <person name="Ireland A."/>
            <person name="Larimer J."/>
            <person name="McCowan C."/>
            <person name="Murphy C."/>
            <person name="Pearson M."/>
            <person name="Poon T.W."/>
            <person name="Priest M."/>
            <person name="Roberts A."/>
            <person name="Saif S."/>
            <person name="Shea T."/>
            <person name="Sykes S."/>
            <person name="Wortman J."/>
            <person name="Nusbaum C."/>
            <person name="Birren B."/>
        </authorList>
    </citation>
    <scope>NUCLEOTIDE SEQUENCE [LARGE SCALE GENOMIC DNA]</scope>
    <source>
        <strain evidence="3 4">INRA-310</strain>
    </source>
</reference>
<dbReference type="AlphaFoldDB" id="W2QZY8"/>
<feature type="coiled-coil region" evidence="1">
    <location>
        <begin position="80"/>
        <end position="107"/>
    </location>
</feature>
<dbReference type="EMBL" id="KI669566">
    <property type="protein sequence ID" value="ETN18034.1"/>
    <property type="molecule type" value="Genomic_DNA"/>
</dbReference>
<sequence length="388" mass="44420">MSFLEMTADDGMTVAEAIEFIDSFDEYFDDCEQKTERTNTGQTHSLSSSDSSIPIPTSNMVGEKRRTKKTNPPGYTTRVQRRKRAELQNLRDEAQELQERLDQLKKSTFNSHMETNSKLKTILAHHLSANENLCRALHKKALLKGTDFVFSCEPTPGYSFAAFENNRAIVGHLEQLVGKLYLESGSLLDSWSSSSMNYSMNVQYDEQKHSKVAEMKATTPVACSMEVAADLMWREQSGQRSDPQKWAHIISGRQPNSQEKNWIFTLQCQSYIKRVNGVQLMQKFEDSNRIVFSKHSFCEYSAVLYRDMYAAQLRSKDEILAIRAAEREYAKRVLLAQETLKVVREELATCYRENGVNHKMACKGLREEYAKLIQDPTHGAGYPTRPEF</sequence>
<organism evidence="3 4">
    <name type="scientific">Phytophthora nicotianae (strain INRA-310)</name>
    <name type="common">Phytophthora parasitica</name>
    <dbReference type="NCBI Taxonomy" id="761204"/>
    <lineage>
        <taxon>Eukaryota</taxon>
        <taxon>Sar</taxon>
        <taxon>Stramenopiles</taxon>
        <taxon>Oomycota</taxon>
        <taxon>Peronosporomycetes</taxon>
        <taxon>Peronosporales</taxon>
        <taxon>Peronosporaceae</taxon>
        <taxon>Phytophthora</taxon>
    </lineage>
</organism>
<dbReference type="OrthoDB" id="10252718at2759"/>
<name>W2QZY8_PHYN3</name>
<proteinExistence type="predicted"/>
<dbReference type="RefSeq" id="XP_008896547.1">
    <property type="nucleotide sequence ID" value="XM_008898299.1"/>
</dbReference>
<dbReference type="Proteomes" id="UP000018817">
    <property type="component" value="Unassembled WGS sequence"/>
</dbReference>
<feature type="compositionally biased region" description="Low complexity" evidence="2">
    <location>
        <begin position="45"/>
        <end position="58"/>
    </location>
</feature>
<dbReference type="GeneID" id="20190099"/>
<evidence type="ECO:0000256" key="2">
    <source>
        <dbReference type="SAM" id="MobiDB-lite"/>
    </source>
</evidence>
<gene>
    <name evidence="3" type="ORF">PPTG_21500</name>
</gene>
<protein>
    <recommendedName>
        <fullName evidence="5">BZIP domain-containing protein</fullName>
    </recommendedName>
</protein>
<evidence type="ECO:0008006" key="5">
    <source>
        <dbReference type="Google" id="ProtNLM"/>
    </source>
</evidence>
<reference evidence="4" key="1">
    <citation type="submission" date="2011-12" db="EMBL/GenBank/DDBJ databases">
        <authorList>
            <consortium name="The Broad Institute Genome Sequencing Platform"/>
            <person name="Russ C."/>
            <person name="Tyler B."/>
            <person name="Panabieres F."/>
            <person name="Shan W."/>
            <person name="Tripathy S."/>
            <person name="Grunwald N."/>
            <person name="Machado M."/>
            <person name="Young S.K."/>
            <person name="Zeng Q."/>
            <person name="Gargeya S."/>
            <person name="Fitzgerald M."/>
            <person name="Haas B."/>
            <person name="Abouelleil A."/>
            <person name="Alvarado L."/>
            <person name="Arachchi H.M."/>
            <person name="Berlin A."/>
            <person name="Chapman S.B."/>
            <person name="Gearin G."/>
            <person name="Goldberg J."/>
            <person name="Griggs A."/>
            <person name="Gujja S."/>
            <person name="Hansen M."/>
            <person name="Heiman D."/>
            <person name="Howarth C."/>
            <person name="Larimer J."/>
            <person name="Lui A."/>
            <person name="MacDonald P.J.P."/>
            <person name="McCowen C."/>
            <person name="Montmayeur A."/>
            <person name="Murphy C."/>
            <person name="Neiman D."/>
            <person name="Pearson M."/>
            <person name="Priest M."/>
            <person name="Roberts A."/>
            <person name="Saif S."/>
            <person name="Shea T."/>
            <person name="Sisk P."/>
            <person name="Stolte C."/>
            <person name="Sykes S."/>
            <person name="Wortman J."/>
            <person name="Nusbaum C."/>
            <person name="Birren B."/>
        </authorList>
    </citation>
    <scope>NUCLEOTIDE SEQUENCE [LARGE SCALE GENOMIC DNA]</scope>
    <source>
        <strain evidence="4">INRA-310</strain>
    </source>
</reference>
<dbReference type="OMA" id="CEQKTER"/>
<feature type="region of interest" description="Disordered" evidence="2">
    <location>
        <begin position="33"/>
        <end position="79"/>
    </location>
</feature>